<dbReference type="EMBL" id="JAWSTH010000043">
    <property type="protein sequence ID" value="MDW5595929.1"/>
    <property type="molecule type" value="Genomic_DNA"/>
</dbReference>
<organism evidence="1 2">
    <name type="scientific">Conexibacter stalactiti</name>
    <dbReference type="NCBI Taxonomy" id="1940611"/>
    <lineage>
        <taxon>Bacteria</taxon>
        <taxon>Bacillati</taxon>
        <taxon>Actinomycetota</taxon>
        <taxon>Thermoleophilia</taxon>
        <taxon>Solirubrobacterales</taxon>
        <taxon>Conexibacteraceae</taxon>
        <taxon>Conexibacter</taxon>
    </lineage>
</organism>
<comment type="caution">
    <text evidence="1">The sequence shown here is derived from an EMBL/GenBank/DDBJ whole genome shotgun (WGS) entry which is preliminary data.</text>
</comment>
<proteinExistence type="predicted"/>
<keyword evidence="2" id="KW-1185">Reference proteome</keyword>
<gene>
    <name evidence="1" type="ORF">R7226_16390</name>
</gene>
<dbReference type="RefSeq" id="WP_318598273.1">
    <property type="nucleotide sequence ID" value="NZ_JAWSTH010000043.1"/>
</dbReference>
<accession>A0ABU4HRW0</accession>
<evidence type="ECO:0000313" key="1">
    <source>
        <dbReference type="EMBL" id="MDW5595929.1"/>
    </source>
</evidence>
<name>A0ABU4HRW0_9ACTN</name>
<dbReference type="Proteomes" id="UP001284601">
    <property type="component" value="Unassembled WGS sequence"/>
</dbReference>
<sequence>MIAKCEHVFVPSVDPLTRAIRARDVEAMILAAQALRPVGLEEALAIVVVLADVRDPRFLRWGEHWVRRVAGERRLQRDTVEHLRRLLRQLPHQNEARGVEVALRSYARTPRTWS</sequence>
<evidence type="ECO:0000313" key="2">
    <source>
        <dbReference type="Proteomes" id="UP001284601"/>
    </source>
</evidence>
<reference evidence="2" key="1">
    <citation type="submission" date="2023-07" db="EMBL/GenBank/DDBJ databases">
        <title>Conexibacter stalactiti sp. nov., isolated from stalactites in a lava cave and emended description of the genus Conexibacter.</title>
        <authorList>
            <person name="Lee S.D."/>
        </authorList>
    </citation>
    <scope>NUCLEOTIDE SEQUENCE [LARGE SCALE GENOMIC DNA]</scope>
    <source>
        <strain evidence="2">KCTC 39840</strain>
    </source>
</reference>
<protein>
    <submittedName>
        <fullName evidence="1">Uncharacterized protein</fullName>
    </submittedName>
</protein>